<dbReference type="Gene3D" id="3.40.50.2300">
    <property type="match status" value="2"/>
</dbReference>
<evidence type="ECO:0000256" key="7">
    <source>
        <dbReference type="ARBA" id="ARBA00023040"/>
    </source>
</evidence>
<dbReference type="GO" id="GO:0005886">
    <property type="term" value="C:plasma membrane"/>
    <property type="evidence" value="ECO:0007669"/>
    <property type="project" value="UniProtKB-SubCell"/>
</dbReference>
<feature type="domain" description="G-protein coupled receptors family 3 profile" evidence="14">
    <location>
        <begin position="575"/>
        <end position="839"/>
    </location>
</feature>
<dbReference type="EMBL" id="CM004480">
    <property type="protein sequence ID" value="OCT68870.1"/>
    <property type="molecule type" value="Genomic_DNA"/>
</dbReference>
<feature type="transmembrane region" description="Helical" evidence="13">
    <location>
        <begin position="732"/>
        <end position="757"/>
    </location>
</feature>
<dbReference type="GO" id="GO:0004930">
    <property type="term" value="F:G protein-coupled receptor activity"/>
    <property type="evidence" value="ECO:0007669"/>
    <property type="project" value="UniProtKB-KW"/>
</dbReference>
<keyword evidence="11" id="KW-0807">Transducer</keyword>
<dbReference type="InterPro" id="IPR017978">
    <property type="entry name" value="GPCR_3_C"/>
</dbReference>
<evidence type="ECO:0000256" key="6">
    <source>
        <dbReference type="ARBA" id="ARBA00022989"/>
    </source>
</evidence>
<evidence type="ECO:0000256" key="2">
    <source>
        <dbReference type="ARBA" id="ARBA00007242"/>
    </source>
</evidence>
<dbReference type="Proteomes" id="UP000694892">
    <property type="component" value="Chromosome 8L"/>
</dbReference>
<dbReference type="InterPro" id="IPR000337">
    <property type="entry name" value="GPCR_3"/>
</dbReference>
<evidence type="ECO:0000256" key="10">
    <source>
        <dbReference type="ARBA" id="ARBA00023180"/>
    </source>
</evidence>
<reference evidence="16" key="1">
    <citation type="journal article" date="2016" name="Nature">
        <title>Genome evolution in the allotetraploid frog Xenopus laevis.</title>
        <authorList>
            <person name="Session A.M."/>
            <person name="Uno Y."/>
            <person name="Kwon T."/>
            <person name="Chapman J.A."/>
            <person name="Toyoda A."/>
            <person name="Takahashi S."/>
            <person name="Fukui A."/>
            <person name="Hikosaka A."/>
            <person name="Suzuki A."/>
            <person name="Kondo M."/>
            <person name="van Heeringen S.J."/>
            <person name="Quigley I."/>
            <person name="Heinz S."/>
            <person name="Ogino H."/>
            <person name="Ochi H."/>
            <person name="Hellsten U."/>
            <person name="Lyons J.B."/>
            <person name="Simakov O."/>
            <person name="Putnam N."/>
            <person name="Stites J."/>
            <person name="Kuroki Y."/>
            <person name="Tanaka T."/>
            <person name="Michiue T."/>
            <person name="Watanabe M."/>
            <person name="Bogdanovic O."/>
            <person name="Lister R."/>
            <person name="Georgiou G."/>
            <person name="Paranjpe S.S."/>
            <person name="van Kruijsbergen I."/>
            <person name="Shu S."/>
            <person name="Carlson J."/>
            <person name="Kinoshita T."/>
            <person name="Ohta Y."/>
            <person name="Mawaribuchi S."/>
            <person name="Jenkins J."/>
            <person name="Grimwood J."/>
            <person name="Schmutz J."/>
            <person name="Mitros T."/>
            <person name="Mozaffari S.V."/>
            <person name="Suzuki Y."/>
            <person name="Haramoto Y."/>
            <person name="Yamamoto T.S."/>
            <person name="Takagi C."/>
            <person name="Heald R."/>
            <person name="Miller K."/>
            <person name="Haudenschild C."/>
            <person name="Kitzman J."/>
            <person name="Nakayama T."/>
            <person name="Izutsu Y."/>
            <person name="Robert J."/>
            <person name="Fortriede J."/>
            <person name="Burns K."/>
            <person name="Lotay V."/>
            <person name="Karimi K."/>
            <person name="Yasuoka Y."/>
            <person name="Dichmann D.S."/>
            <person name="Flajnik M.F."/>
            <person name="Houston D.W."/>
            <person name="Shendure J."/>
            <person name="DuPasquier L."/>
            <person name="Vize P.D."/>
            <person name="Zorn A.M."/>
            <person name="Ito M."/>
            <person name="Marcotte E.M."/>
            <person name="Wallingford J.B."/>
            <person name="Ito Y."/>
            <person name="Asashima M."/>
            <person name="Ueno N."/>
            <person name="Matsuda Y."/>
            <person name="Veenstra G.J."/>
            <person name="Fujiyama A."/>
            <person name="Harland R.M."/>
            <person name="Taira M."/>
            <person name="Rokhsar D.S."/>
        </authorList>
    </citation>
    <scope>NUCLEOTIDE SEQUENCE [LARGE SCALE GENOMIC DNA]</scope>
    <source>
        <strain evidence="16">J</strain>
    </source>
</reference>
<keyword evidence="8 13" id="KW-0472">Membrane</keyword>
<evidence type="ECO:0000313" key="15">
    <source>
        <dbReference type="EMBL" id="OCT68870.1"/>
    </source>
</evidence>
<feature type="transmembrane region" description="Helical" evidence="13">
    <location>
        <begin position="769"/>
        <end position="789"/>
    </location>
</feature>
<gene>
    <name evidence="15" type="ORF">XELAEV_18040176mg</name>
</gene>
<evidence type="ECO:0000256" key="4">
    <source>
        <dbReference type="ARBA" id="ARBA00022692"/>
    </source>
</evidence>
<dbReference type="InterPro" id="IPR028082">
    <property type="entry name" value="Peripla_BP_I"/>
</dbReference>
<dbReference type="PANTHER" id="PTHR24061">
    <property type="entry name" value="CALCIUM-SENSING RECEPTOR-RELATED"/>
    <property type="match status" value="1"/>
</dbReference>
<keyword evidence="6 13" id="KW-1133">Transmembrane helix</keyword>
<feature type="region of interest" description="Disordered" evidence="12">
    <location>
        <begin position="1"/>
        <end position="56"/>
    </location>
</feature>
<dbReference type="PANTHER" id="PTHR24061:SF599">
    <property type="entry name" value="G-PROTEIN COUPLED RECEPTORS FAMILY 3 PROFILE DOMAIN-CONTAINING PROTEIN"/>
    <property type="match status" value="1"/>
</dbReference>
<dbReference type="CDD" id="cd06365">
    <property type="entry name" value="PBP1_pheromone_receptor"/>
    <property type="match status" value="1"/>
</dbReference>
<accession>A0A974H8R6</accession>
<feature type="transmembrane region" description="Helical" evidence="13">
    <location>
        <begin position="801"/>
        <end position="824"/>
    </location>
</feature>
<dbReference type="InterPro" id="IPR038550">
    <property type="entry name" value="GPCR_3_9-Cys_sf"/>
</dbReference>
<dbReference type="PRINTS" id="PR01535">
    <property type="entry name" value="VOMERONASL2R"/>
</dbReference>
<dbReference type="PRINTS" id="PR00248">
    <property type="entry name" value="GPCRMGR"/>
</dbReference>
<dbReference type="FunFam" id="3.40.50.2300:FF:000728">
    <property type="entry name" value="Uncharacterized protein"/>
    <property type="match status" value="1"/>
</dbReference>
<evidence type="ECO:0000313" key="16">
    <source>
        <dbReference type="Proteomes" id="UP000694892"/>
    </source>
</evidence>
<dbReference type="InterPro" id="IPR000068">
    <property type="entry name" value="GPCR_3_Ca_sens_rcpt-rel"/>
</dbReference>
<comment type="similarity">
    <text evidence="2">Belongs to the G-protein coupled receptor 3 family.</text>
</comment>
<organism evidence="15 16">
    <name type="scientific">Xenopus laevis</name>
    <name type="common">African clawed frog</name>
    <dbReference type="NCBI Taxonomy" id="8355"/>
    <lineage>
        <taxon>Eukaryota</taxon>
        <taxon>Metazoa</taxon>
        <taxon>Chordata</taxon>
        <taxon>Craniata</taxon>
        <taxon>Vertebrata</taxon>
        <taxon>Euteleostomi</taxon>
        <taxon>Amphibia</taxon>
        <taxon>Batrachia</taxon>
        <taxon>Anura</taxon>
        <taxon>Pipoidea</taxon>
        <taxon>Pipidae</taxon>
        <taxon>Xenopodinae</taxon>
        <taxon>Xenopus</taxon>
        <taxon>Xenopus</taxon>
    </lineage>
</organism>
<evidence type="ECO:0000256" key="11">
    <source>
        <dbReference type="ARBA" id="ARBA00023224"/>
    </source>
</evidence>
<keyword evidence="4 13" id="KW-0812">Transmembrane</keyword>
<evidence type="ECO:0000256" key="13">
    <source>
        <dbReference type="SAM" id="Phobius"/>
    </source>
</evidence>
<sequence length="839" mass="94867">MDGEPKVCVGPNAAAPVGPDPPSPTLNPSSSPDLLEKECVASTNEHPEGKEKDYGANSLSSENALAMPSPHSAALHQAYWRHLLTFEFAVDEINKRVDILPNITLGFHIFDSGSSEALTAENMFRALSGNSHAIPNYNCRSYGTFIAFIGHIMSSCSYTMAILLSAYNYIQVSYGAMDKVFDDKIIFPHFFRTVPSEHAQCQAIIALLKHFGWNWVGIITFADESNLRASNEMRDKILKSGYCVEFLEVIYNEQIILKNIKNSTANVIIVYSSVEELQLVATAAYIANLKGKLFLTNKEITFEMDNALIYQLHPLHGSLSISISDGNIPGLIEFLQNDGPSTLPVNGFYINVYEAFIYEDKDKVENPFRNKQDRRIGPFLYNNLRVSYSFYLAVYAVAHALHDMILEIKGHHPQFLHNKLQPWQLKHYMKNVNFKTPEGRHVKFDDKGNVPGQFDIMNFLILPDRTMMNVKVGKYLSSVLEEEQLFLNKSIIQWPHSAEVPKSVCSESCSPGYRKVHREGQQICCYDCVLCPEGEITNMYDMDNCIKCKEHQWTDKRRDKCIQRETEYLSFHDFLGIFLMATSLFLCAITTGIYSIFYKHRLTSIVRANNLRLSYILLFSLMLSFLSSLLFIGRPNEVTCLIRQVIFGIIFASELSTLIGKTMTVVIAFSATQPGSKLAKWMKTQITYSIVLLLSFGQVVICSVWLICSPPFPHIDTKSKTGMIILLCNEGSVVAFYIMVGYIGILAIVSFLLAYYARRLPDSFNESQLITFSMLVFCCVWISFIPAYINTKGRSVVAVEVFAILTSNAGLLGFIFIPKCYIILFRPELNNKQHLIRNK</sequence>
<dbReference type="Pfam" id="PF00003">
    <property type="entry name" value="7tm_3"/>
    <property type="match status" value="1"/>
</dbReference>
<feature type="transmembrane region" description="Helical" evidence="13">
    <location>
        <begin position="645"/>
        <end position="669"/>
    </location>
</feature>
<dbReference type="SUPFAM" id="SSF53822">
    <property type="entry name" value="Periplasmic binding protein-like I"/>
    <property type="match status" value="1"/>
</dbReference>
<dbReference type="FunFam" id="3.40.50.2300:FF:000016">
    <property type="entry name" value="Taste 1 receptor member 2"/>
    <property type="match status" value="1"/>
</dbReference>
<evidence type="ECO:0000259" key="14">
    <source>
        <dbReference type="PROSITE" id="PS50259"/>
    </source>
</evidence>
<feature type="transmembrane region" description="Helical" evidence="13">
    <location>
        <begin position="610"/>
        <end position="633"/>
    </location>
</feature>
<dbReference type="Pfam" id="PF07562">
    <property type="entry name" value="NCD3G"/>
    <property type="match status" value="1"/>
</dbReference>
<name>A0A974H8R6_XENLA</name>
<evidence type="ECO:0000256" key="12">
    <source>
        <dbReference type="SAM" id="MobiDB-lite"/>
    </source>
</evidence>
<evidence type="ECO:0000256" key="3">
    <source>
        <dbReference type="ARBA" id="ARBA00022475"/>
    </source>
</evidence>
<feature type="transmembrane region" description="Helical" evidence="13">
    <location>
        <begin position="574"/>
        <end position="598"/>
    </location>
</feature>
<evidence type="ECO:0000256" key="9">
    <source>
        <dbReference type="ARBA" id="ARBA00023170"/>
    </source>
</evidence>
<evidence type="ECO:0000256" key="5">
    <source>
        <dbReference type="ARBA" id="ARBA00022729"/>
    </source>
</evidence>
<dbReference type="InterPro" id="IPR004073">
    <property type="entry name" value="GPCR_3_vmron_rcpt_2"/>
</dbReference>
<dbReference type="Pfam" id="PF01094">
    <property type="entry name" value="ANF_receptor"/>
    <property type="match status" value="1"/>
</dbReference>
<evidence type="ECO:0000256" key="1">
    <source>
        <dbReference type="ARBA" id="ARBA00004651"/>
    </source>
</evidence>
<keyword evidence="10" id="KW-0325">Glycoprotein</keyword>
<keyword evidence="3" id="KW-1003">Cell membrane</keyword>
<dbReference type="InterPro" id="IPR001828">
    <property type="entry name" value="ANF_lig-bd_rcpt"/>
</dbReference>
<keyword evidence="5" id="KW-0732">Signal</keyword>
<feature type="compositionally biased region" description="Basic and acidic residues" evidence="12">
    <location>
        <begin position="34"/>
        <end position="54"/>
    </location>
</feature>
<dbReference type="AlphaFoldDB" id="A0A974H8R6"/>
<protein>
    <recommendedName>
        <fullName evidence="14">G-protein coupled receptors family 3 profile domain-containing protein</fullName>
    </recommendedName>
</protein>
<proteinExistence type="inferred from homology"/>
<dbReference type="FunFam" id="2.10.50.30:FF:000002">
    <property type="entry name" value="Vomeronasal 2 receptor, h1"/>
    <property type="match status" value="1"/>
</dbReference>
<dbReference type="InterPro" id="IPR011500">
    <property type="entry name" value="GPCR_3_9-Cys_dom"/>
</dbReference>
<keyword evidence="9" id="KW-0675">Receptor</keyword>
<keyword evidence="7" id="KW-0297">G-protein coupled receptor</keyword>
<comment type="subcellular location">
    <subcellularLocation>
        <location evidence="1">Cell membrane</location>
        <topology evidence="1">Multi-pass membrane protein</topology>
    </subcellularLocation>
</comment>
<feature type="transmembrane region" description="Helical" evidence="13">
    <location>
        <begin position="690"/>
        <end position="712"/>
    </location>
</feature>
<dbReference type="PROSITE" id="PS50259">
    <property type="entry name" value="G_PROTEIN_RECEP_F3_4"/>
    <property type="match status" value="1"/>
</dbReference>
<dbReference type="Gene3D" id="2.10.50.30">
    <property type="entry name" value="GPCR, family 3, nine cysteines domain"/>
    <property type="match status" value="1"/>
</dbReference>
<dbReference type="OMA" id="DQYNGIV"/>
<evidence type="ECO:0000256" key="8">
    <source>
        <dbReference type="ARBA" id="ARBA00023136"/>
    </source>
</evidence>